<dbReference type="Pfam" id="PF18928">
    <property type="entry name" value="DUF5677"/>
    <property type="match status" value="1"/>
</dbReference>
<gene>
    <name evidence="1" type="ORF">BLA15945_01421</name>
</gene>
<reference evidence="1 2" key="1">
    <citation type="submission" date="2019-09" db="EMBL/GenBank/DDBJ databases">
        <authorList>
            <person name="Depoorter E."/>
        </authorList>
    </citation>
    <scope>NUCLEOTIDE SEQUENCE [LARGE SCALE GENOMIC DNA]</scope>
    <source>
        <strain evidence="1">R-15945</strain>
    </source>
</reference>
<sequence>MEIYNYEKCLQAATKNFRRDWDKIESVSDLFNSSRTLLTDNFQACFEALHSSLKQAQSFTILSAVEEMIEIILICLNSRRFTTVEVLSRVVLEHSVNLLYIIAGKGKERAFSFLRAHFDNAYARARKWHEFALKSGRPNIIEAAAGRMAYLDASRARIPEIANAQAWPDARRRFQVLEIEEAYHDIFAPASDAIHALAEDTYNNWFTERNTEPEHEGRVMQLNLAEKGSYAVYMGANAVALYAQLVERLLAAALCRDAESEIEKIIRRLNEILISFTLLRNATDEAAG</sequence>
<dbReference type="EMBL" id="CABVPU010000004">
    <property type="protein sequence ID" value="VWB32287.1"/>
    <property type="molecule type" value="Genomic_DNA"/>
</dbReference>
<evidence type="ECO:0000313" key="2">
    <source>
        <dbReference type="Proteomes" id="UP000494174"/>
    </source>
</evidence>
<organism evidence="1 2">
    <name type="scientific">Burkholderia lata (strain ATCC 17760 / DSM 23089 / LMG 22485 / NCIMB 9086 / R18194 / 383)</name>
    <dbReference type="NCBI Taxonomy" id="482957"/>
    <lineage>
        <taxon>Bacteria</taxon>
        <taxon>Pseudomonadati</taxon>
        <taxon>Pseudomonadota</taxon>
        <taxon>Betaproteobacteria</taxon>
        <taxon>Burkholderiales</taxon>
        <taxon>Burkholderiaceae</taxon>
        <taxon>Burkholderia</taxon>
        <taxon>Burkholderia cepacia complex</taxon>
    </lineage>
</organism>
<name>A0A6P2IR41_BURL3</name>
<protein>
    <submittedName>
        <fullName evidence="1">Uncharacterized protein</fullName>
    </submittedName>
</protein>
<dbReference type="InterPro" id="IPR043733">
    <property type="entry name" value="DUF5677"/>
</dbReference>
<dbReference type="AlphaFoldDB" id="A0A6P2IR41"/>
<dbReference type="RefSeq" id="WP_174967850.1">
    <property type="nucleotide sequence ID" value="NZ_CABVPU010000004.1"/>
</dbReference>
<proteinExistence type="predicted"/>
<dbReference type="Proteomes" id="UP000494174">
    <property type="component" value="Unassembled WGS sequence"/>
</dbReference>
<accession>A0A6P2IR41</accession>
<evidence type="ECO:0000313" key="1">
    <source>
        <dbReference type="EMBL" id="VWB32287.1"/>
    </source>
</evidence>